<comment type="caution">
    <text evidence="1">The sequence shown here is derived from an EMBL/GenBank/DDBJ whole genome shotgun (WGS) entry which is preliminary data.</text>
</comment>
<protein>
    <submittedName>
        <fullName evidence="1">Uncharacterized protein</fullName>
    </submittedName>
</protein>
<dbReference type="Proteomes" id="UP000805193">
    <property type="component" value="Unassembled WGS sequence"/>
</dbReference>
<organism evidence="1 2">
    <name type="scientific">Ixodes persulcatus</name>
    <name type="common">Taiga tick</name>
    <dbReference type="NCBI Taxonomy" id="34615"/>
    <lineage>
        <taxon>Eukaryota</taxon>
        <taxon>Metazoa</taxon>
        <taxon>Ecdysozoa</taxon>
        <taxon>Arthropoda</taxon>
        <taxon>Chelicerata</taxon>
        <taxon>Arachnida</taxon>
        <taxon>Acari</taxon>
        <taxon>Parasitiformes</taxon>
        <taxon>Ixodida</taxon>
        <taxon>Ixodoidea</taxon>
        <taxon>Ixodidae</taxon>
        <taxon>Ixodinae</taxon>
        <taxon>Ixodes</taxon>
    </lineage>
</organism>
<proteinExistence type="predicted"/>
<keyword evidence="2" id="KW-1185">Reference proteome</keyword>
<name>A0AC60QBD1_IXOPE</name>
<accession>A0AC60QBD1</accession>
<reference evidence="1 2" key="1">
    <citation type="journal article" date="2020" name="Cell">
        <title>Large-Scale Comparative Analyses of Tick Genomes Elucidate Their Genetic Diversity and Vector Capacities.</title>
        <authorList>
            <consortium name="Tick Genome and Microbiome Consortium (TIGMIC)"/>
            <person name="Jia N."/>
            <person name="Wang J."/>
            <person name="Shi W."/>
            <person name="Du L."/>
            <person name="Sun Y."/>
            <person name="Zhan W."/>
            <person name="Jiang J.F."/>
            <person name="Wang Q."/>
            <person name="Zhang B."/>
            <person name="Ji P."/>
            <person name="Bell-Sakyi L."/>
            <person name="Cui X.M."/>
            <person name="Yuan T.T."/>
            <person name="Jiang B.G."/>
            <person name="Yang W.F."/>
            <person name="Lam T.T."/>
            <person name="Chang Q.C."/>
            <person name="Ding S.J."/>
            <person name="Wang X.J."/>
            <person name="Zhu J.G."/>
            <person name="Ruan X.D."/>
            <person name="Zhao L."/>
            <person name="Wei J.T."/>
            <person name="Ye R.Z."/>
            <person name="Que T.C."/>
            <person name="Du C.H."/>
            <person name="Zhou Y.H."/>
            <person name="Cheng J.X."/>
            <person name="Dai P.F."/>
            <person name="Guo W.B."/>
            <person name="Han X.H."/>
            <person name="Huang E.J."/>
            <person name="Li L.F."/>
            <person name="Wei W."/>
            <person name="Gao Y.C."/>
            <person name="Liu J.Z."/>
            <person name="Shao H.Z."/>
            <person name="Wang X."/>
            <person name="Wang C.C."/>
            <person name="Yang T.C."/>
            <person name="Huo Q.B."/>
            <person name="Li W."/>
            <person name="Chen H.Y."/>
            <person name="Chen S.E."/>
            <person name="Zhou L.G."/>
            <person name="Ni X.B."/>
            <person name="Tian J.H."/>
            <person name="Sheng Y."/>
            <person name="Liu T."/>
            <person name="Pan Y.S."/>
            <person name="Xia L.Y."/>
            <person name="Li J."/>
            <person name="Zhao F."/>
            <person name="Cao W.C."/>
        </authorList>
    </citation>
    <scope>NUCLEOTIDE SEQUENCE [LARGE SCALE GENOMIC DNA]</scope>
    <source>
        <strain evidence="1">Iper-2018</strain>
    </source>
</reference>
<dbReference type="EMBL" id="JABSTQ010009235">
    <property type="protein sequence ID" value="KAG0431341.1"/>
    <property type="molecule type" value="Genomic_DNA"/>
</dbReference>
<gene>
    <name evidence="1" type="ORF">HPB47_021871</name>
</gene>
<sequence>MWARRPAYATPAVLAREGLKMSDIDVFEYHEAFAGQILANLKAMDSDYFAQTYMGRTAKVGMLPMEKLNTWGGSLSLGHPFAATGVRLVTTVANRLIKEDKQIGLTAACAAGGHGHAMIVERYPNK</sequence>
<evidence type="ECO:0000313" key="1">
    <source>
        <dbReference type="EMBL" id="KAG0431341.1"/>
    </source>
</evidence>
<evidence type="ECO:0000313" key="2">
    <source>
        <dbReference type="Proteomes" id="UP000805193"/>
    </source>
</evidence>